<evidence type="ECO:0000313" key="2">
    <source>
        <dbReference type="Proteomes" id="UP001168990"/>
    </source>
</evidence>
<sequence length="96" mass="10336">MMFFQPILHRVHNHHHHHHHHHHDRCYSPMKSIQVRSYGCLPGLPCECPALPPMLAVAGCVWWVCAEFPAAGTGAGAAGHLGGKGEITEAATAAAC</sequence>
<evidence type="ECO:0000313" key="1">
    <source>
        <dbReference type="EMBL" id="KAK0178244.1"/>
    </source>
</evidence>
<dbReference type="Proteomes" id="UP001168990">
    <property type="component" value="Unassembled WGS sequence"/>
</dbReference>
<dbReference type="EMBL" id="JAQQBS010000001">
    <property type="protein sequence ID" value="KAK0178244.1"/>
    <property type="molecule type" value="Genomic_DNA"/>
</dbReference>
<protein>
    <submittedName>
        <fullName evidence="1">Uncharacterized protein</fullName>
    </submittedName>
</protein>
<gene>
    <name evidence="1" type="ORF">PV328_002215</name>
</gene>
<comment type="caution">
    <text evidence="1">The sequence shown here is derived from an EMBL/GenBank/DDBJ whole genome shotgun (WGS) entry which is preliminary data.</text>
</comment>
<dbReference type="AlphaFoldDB" id="A0AA39FYL5"/>
<proteinExistence type="predicted"/>
<keyword evidence="2" id="KW-1185">Reference proteome</keyword>
<name>A0AA39FYL5_9HYME</name>
<accession>A0AA39FYL5</accession>
<reference evidence="1" key="2">
    <citation type="submission" date="2023-03" db="EMBL/GenBank/DDBJ databases">
        <authorList>
            <person name="Inwood S.N."/>
            <person name="Skelly J.G."/>
            <person name="Guhlin J."/>
            <person name="Harrop T.W.R."/>
            <person name="Goldson S.G."/>
            <person name="Dearden P.K."/>
        </authorList>
    </citation>
    <scope>NUCLEOTIDE SEQUENCE</scope>
    <source>
        <strain evidence="1">Irish</strain>
        <tissue evidence="1">Whole body</tissue>
    </source>
</reference>
<reference evidence="1" key="1">
    <citation type="journal article" date="2023" name="bioRxiv">
        <title>Scaffold-level genome assemblies of two parasitoid biocontrol wasps reveal the parthenogenesis mechanism and an associated novel virus.</title>
        <authorList>
            <person name="Inwood S."/>
            <person name="Skelly J."/>
            <person name="Guhlin J."/>
            <person name="Harrop T."/>
            <person name="Goldson S."/>
            <person name="Dearden P."/>
        </authorList>
    </citation>
    <scope>NUCLEOTIDE SEQUENCE</scope>
    <source>
        <strain evidence="1">Irish</strain>
        <tissue evidence="1">Whole body</tissue>
    </source>
</reference>
<organism evidence="1 2">
    <name type="scientific">Microctonus aethiopoides</name>
    <dbReference type="NCBI Taxonomy" id="144406"/>
    <lineage>
        <taxon>Eukaryota</taxon>
        <taxon>Metazoa</taxon>
        <taxon>Ecdysozoa</taxon>
        <taxon>Arthropoda</taxon>
        <taxon>Hexapoda</taxon>
        <taxon>Insecta</taxon>
        <taxon>Pterygota</taxon>
        <taxon>Neoptera</taxon>
        <taxon>Endopterygota</taxon>
        <taxon>Hymenoptera</taxon>
        <taxon>Apocrita</taxon>
        <taxon>Ichneumonoidea</taxon>
        <taxon>Braconidae</taxon>
        <taxon>Euphorinae</taxon>
        <taxon>Microctonus</taxon>
    </lineage>
</organism>